<feature type="binding site" evidence="17">
    <location>
        <position position="148"/>
    </location>
    <ligand>
        <name>FAD</name>
        <dbReference type="ChEBI" id="CHEBI:57692"/>
    </ligand>
</feature>
<evidence type="ECO:0000256" key="17">
    <source>
        <dbReference type="PIRSR" id="PIRSR017205-2"/>
    </source>
</evidence>
<evidence type="ECO:0000256" key="9">
    <source>
        <dbReference type="ARBA" id="ARBA00022827"/>
    </source>
</evidence>
<keyword evidence="14" id="KW-0325">Glycoprotein</keyword>
<keyword evidence="19" id="KW-0812">Transmembrane</keyword>
<dbReference type="GO" id="GO:0015035">
    <property type="term" value="F:protein-disulfide reductase activity"/>
    <property type="evidence" value="ECO:0007669"/>
    <property type="project" value="InterPro"/>
</dbReference>
<evidence type="ECO:0000313" key="20">
    <source>
        <dbReference type="EMBL" id="CAI2368686.1"/>
    </source>
</evidence>
<comment type="subunit">
    <text evidence="4">May function both as a monomer and a homodimer.</text>
</comment>
<sequence length="442" mass="51553">MSAMTALFLYFTTLLDQPRSYEHKGNIEPSDIEIERIYKENKNINSLLKSLMTTKFFRNFRTNPSRKCEFSISNQKCKNGQCPVYEDEAMNVTTIRTYIVNRTLDPKMQEFTSHIPVEEYTDQSDGWTVDEHLEKEGLYIDLQKNPERYTGFNDTKIWNEIESQSLNKLNFTTSGPHRDLLPRVISGIHTSSDMHISQFFLEDISVRESFTTVDFTANYEQFHERVGKYPDKIKDLFYTSLLFIDALSHIRENLPHYIYYSDDESKNMRIQNRMQWFSHYVSKVADPDKIQSGLFKKVTKEELIQSVKPAFRSVSELVNCIECDVCKLNTRVQFVGVAAMFKILLTEKDKEVILSENELVAFINTIFRLSNSIKFYKEALDHEASEAFIKMMMYIIILSFAGLFFFLAIIAFCCSSPPKKDEERVPLRMQDAIAAEVISRQL</sequence>
<evidence type="ECO:0000256" key="6">
    <source>
        <dbReference type="ARBA" id="ARBA00022630"/>
    </source>
</evidence>
<name>A0AAD1UIY7_EUPCR</name>
<dbReference type="GO" id="GO:0016972">
    <property type="term" value="F:thiol oxidase activity"/>
    <property type="evidence" value="ECO:0007669"/>
    <property type="project" value="InterPro"/>
</dbReference>
<organism evidence="20 21">
    <name type="scientific">Euplotes crassus</name>
    <dbReference type="NCBI Taxonomy" id="5936"/>
    <lineage>
        <taxon>Eukaryota</taxon>
        <taxon>Sar</taxon>
        <taxon>Alveolata</taxon>
        <taxon>Ciliophora</taxon>
        <taxon>Intramacronucleata</taxon>
        <taxon>Spirotrichea</taxon>
        <taxon>Hypotrichia</taxon>
        <taxon>Euplotida</taxon>
        <taxon>Euplotidae</taxon>
        <taxon>Moneuplotes</taxon>
    </lineage>
</organism>
<keyword evidence="19" id="KW-1133">Transmembrane helix</keyword>
<feature type="binding site" evidence="17">
    <location>
        <position position="158"/>
    </location>
    <ligand>
        <name>FAD</name>
        <dbReference type="ChEBI" id="CHEBI:57692"/>
    </ligand>
</feature>
<reference evidence="20" key="1">
    <citation type="submission" date="2023-07" db="EMBL/GenBank/DDBJ databases">
        <authorList>
            <consortium name="AG Swart"/>
            <person name="Singh M."/>
            <person name="Singh A."/>
            <person name="Seah K."/>
            <person name="Emmerich C."/>
        </authorList>
    </citation>
    <scope>NUCLEOTIDE SEQUENCE</scope>
    <source>
        <strain evidence="20">DP1</strain>
    </source>
</reference>
<comment type="similarity">
    <text evidence="3">Belongs to the EROs family.</text>
</comment>
<comment type="subcellular location">
    <subcellularLocation>
        <location evidence="2">Endoplasmic reticulum membrane</location>
        <topology evidence="2">Peripheral membrane protein</topology>
        <orientation evidence="2">Lumenal side</orientation>
    </subcellularLocation>
</comment>
<evidence type="ECO:0000256" key="1">
    <source>
        <dbReference type="ARBA" id="ARBA00001974"/>
    </source>
</evidence>
<keyword evidence="21" id="KW-1185">Reference proteome</keyword>
<evidence type="ECO:0000313" key="21">
    <source>
        <dbReference type="Proteomes" id="UP001295684"/>
    </source>
</evidence>
<dbReference type="GO" id="GO:0071949">
    <property type="term" value="F:FAD binding"/>
    <property type="evidence" value="ECO:0007669"/>
    <property type="project" value="InterPro"/>
</dbReference>
<keyword evidence="8" id="KW-0256">Endoplasmic reticulum</keyword>
<dbReference type="Pfam" id="PF04137">
    <property type="entry name" value="ERO1"/>
    <property type="match status" value="1"/>
</dbReference>
<feature type="active site" evidence="16">
    <location>
        <position position="326"/>
    </location>
</feature>
<dbReference type="Proteomes" id="UP001295684">
    <property type="component" value="Unassembled WGS sequence"/>
</dbReference>
<dbReference type="InterPro" id="IPR037192">
    <property type="entry name" value="ERO1-like_sf"/>
</dbReference>
<evidence type="ECO:0000256" key="4">
    <source>
        <dbReference type="ARBA" id="ARBA00011802"/>
    </source>
</evidence>
<keyword evidence="6" id="KW-0285">Flavoprotein</keyword>
<feature type="binding site" evidence="17">
    <location>
        <position position="150"/>
    </location>
    <ligand>
        <name>FAD</name>
        <dbReference type="ChEBI" id="CHEBI:57692"/>
    </ligand>
</feature>
<keyword evidence="13 18" id="KW-1015">Disulfide bond</keyword>
<evidence type="ECO:0000256" key="10">
    <source>
        <dbReference type="ARBA" id="ARBA00022982"/>
    </source>
</evidence>
<protein>
    <submittedName>
        <fullName evidence="20">Uncharacterized protein</fullName>
    </submittedName>
</protein>
<dbReference type="AlphaFoldDB" id="A0AAD1UIY7"/>
<keyword evidence="15" id="KW-0676">Redox-active center</keyword>
<evidence type="ECO:0000256" key="16">
    <source>
        <dbReference type="PIRSR" id="PIRSR017205-1"/>
    </source>
</evidence>
<keyword evidence="10" id="KW-0249">Electron transport</keyword>
<dbReference type="EMBL" id="CAMPGE010009824">
    <property type="protein sequence ID" value="CAI2368686.1"/>
    <property type="molecule type" value="Genomic_DNA"/>
</dbReference>
<dbReference type="PANTHER" id="PTHR12613">
    <property type="entry name" value="ERO1-RELATED"/>
    <property type="match status" value="1"/>
</dbReference>
<comment type="cofactor">
    <cofactor evidence="1 17">
        <name>FAD</name>
        <dbReference type="ChEBI" id="CHEBI:57692"/>
    </cofactor>
</comment>
<evidence type="ECO:0000256" key="2">
    <source>
        <dbReference type="ARBA" id="ARBA00004367"/>
    </source>
</evidence>
<comment type="caution">
    <text evidence="20">The sequence shown here is derived from an EMBL/GenBank/DDBJ whole genome shotgun (WGS) entry which is preliminary data.</text>
</comment>
<evidence type="ECO:0000256" key="14">
    <source>
        <dbReference type="ARBA" id="ARBA00023180"/>
    </source>
</evidence>
<gene>
    <name evidence="20" type="ORF">ECRASSUSDP1_LOCUS9982</name>
</gene>
<evidence type="ECO:0000256" key="7">
    <source>
        <dbReference type="ARBA" id="ARBA00022729"/>
    </source>
</evidence>
<keyword evidence="5" id="KW-0813">Transport</keyword>
<evidence type="ECO:0000256" key="15">
    <source>
        <dbReference type="ARBA" id="ARBA00023284"/>
    </source>
</evidence>
<feature type="binding site" evidence="17">
    <location>
        <position position="189"/>
    </location>
    <ligand>
        <name>FAD</name>
        <dbReference type="ChEBI" id="CHEBI:57692"/>
    </ligand>
</feature>
<evidence type="ECO:0000256" key="3">
    <source>
        <dbReference type="ARBA" id="ARBA00008277"/>
    </source>
</evidence>
<dbReference type="GO" id="GO:0005789">
    <property type="term" value="C:endoplasmic reticulum membrane"/>
    <property type="evidence" value="ECO:0007669"/>
    <property type="project" value="UniProtKB-SubCell"/>
</dbReference>
<keyword evidence="11" id="KW-0560">Oxidoreductase</keyword>
<dbReference type="PIRSF" id="PIRSF017205">
    <property type="entry name" value="ERO1"/>
    <property type="match status" value="1"/>
</dbReference>
<evidence type="ECO:0000256" key="11">
    <source>
        <dbReference type="ARBA" id="ARBA00023002"/>
    </source>
</evidence>
<proteinExistence type="inferred from homology"/>
<keyword evidence="9 17" id="KW-0274">FAD</keyword>
<accession>A0AAD1UIY7</accession>
<evidence type="ECO:0000256" key="19">
    <source>
        <dbReference type="SAM" id="Phobius"/>
    </source>
</evidence>
<evidence type="ECO:0000256" key="13">
    <source>
        <dbReference type="ARBA" id="ARBA00023157"/>
    </source>
</evidence>
<keyword evidence="12 19" id="KW-0472">Membrane</keyword>
<evidence type="ECO:0000256" key="18">
    <source>
        <dbReference type="PIRSR" id="PIRSR017205-3"/>
    </source>
</evidence>
<feature type="binding site" evidence="17">
    <location>
        <position position="225"/>
    </location>
    <ligand>
        <name>FAD</name>
        <dbReference type="ChEBI" id="CHEBI:57692"/>
    </ligand>
</feature>
<evidence type="ECO:0000256" key="12">
    <source>
        <dbReference type="ARBA" id="ARBA00023136"/>
    </source>
</evidence>
<feature type="disulfide bond" description="Redox-active" evidence="18">
    <location>
        <begin position="323"/>
        <end position="326"/>
    </location>
</feature>
<keyword evidence="7" id="KW-0732">Signal</keyword>
<evidence type="ECO:0000256" key="8">
    <source>
        <dbReference type="ARBA" id="ARBA00022824"/>
    </source>
</evidence>
<evidence type="ECO:0000256" key="5">
    <source>
        <dbReference type="ARBA" id="ARBA00022448"/>
    </source>
</evidence>
<dbReference type="InterPro" id="IPR007266">
    <property type="entry name" value="Ero1"/>
</dbReference>
<feature type="disulfide bond" description="Redox-active" evidence="18">
    <location>
        <begin position="77"/>
        <end position="82"/>
    </location>
</feature>
<dbReference type="SUPFAM" id="SSF110019">
    <property type="entry name" value="ERO1-like"/>
    <property type="match status" value="1"/>
</dbReference>
<feature type="transmembrane region" description="Helical" evidence="19">
    <location>
        <begin position="391"/>
        <end position="414"/>
    </location>
</feature>
<dbReference type="GO" id="GO:0034975">
    <property type="term" value="P:protein folding in endoplasmic reticulum"/>
    <property type="evidence" value="ECO:0007669"/>
    <property type="project" value="InterPro"/>
</dbReference>
<feature type="binding site" evidence="17">
    <location>
        <position position="186"/>
    </location>
    <ligand>
        <name>FAD</name>
        <dbReference type="ChEBI" id="CHEBI:57692"/>
    </ligand>
</feature>
<dbReference type="PANTHER" id="PTHR12613:SF0">
    <property type="entry name" value="ERO1-LIKE PROTEIN"/>
    <property type="match status" value="1"/>
</dbReference>
<feature type="active site" description="Nucleophile" evidence="16">
    <location>
        <position position="323"/>
    </location>
</feature>